<dbReference type="HOGENOM" id="CLU_073546_4_2_7"/>
<dbReference type="RefSeq" id="WP_011189795.1">
    <property type="nucleotide sequence ID" value="NC_006138.1"/>
</dbReference>
<sequence>MSFFLSVSRQVGRNLKQTWASQLMTLLTVSLSVLIFAFFFLTYTNLLNLGTKLGDNLTLIIYLDDDLSPELQEQFATKINKFDHTEKIKFISREQAFNRFSQQLGSNKNVLEAMPHDFLPASIEVTPVKGMRSIKQVKLFSNYLKQLPGALKIQYGQEWVNRFFYFTNLLSMVVILSGILLIMTTFFMVAYTIRLTILGRQDELELLKLVGATNNYIRAPFLTEGVLQGLLGSTIGLLSLFVIFEWILNHFSEPGILAMTDFAFFPAKTVAIIVSASICLCAIGSYSAMQKLLRI</sequence>
<comment type="similarity">
    <text evidence="2 10">Belongs to the ABC-4 integral membrane protein family. FtsX subfamily.</text>
</comment>
<keyword evidence="4 10" id="KW-1003">Cell membrane</keyword>
<evidence type="ECO:0000256" key="9">
    <source>
        <dbReference type="ARBA" id="ARBA00023306"/>
    </source>
</evidence>
<dbReference type="GO" id="GO:0032153">
    <property type="term" value="C:cell division site"/>
    <property type="evidence" value="ECO:0007669"/>
    <property type="project" value="TreeGrafter"/>
</dbReference>
<reference evidence="15" key="1">
    <citation type="journal article" date="2004" name="Environ. Microbiol.">
        <title>The genome of Desulfotalea psychrophila, a sulfate-reducing bacterium from permanently cold Arctic sediments.</title>
        <authorList>
            <person name="Rabus R."/>
            <person name="Ruepp A."/>
            <person name="Frickey T."/>
            <person name="Rattei T."/>
            <person name="Fartmann B."/>
            <person name="Stark M."/>
            <person name="Bauer M."/>
            <person name="Zibat A."/>
            <person name="Lombardot T."/>
            <person name="Becker I."/>
            <person name="Amann J."/>
            <person name="Gellner K."/>
            <person name="Teeling H."/>
            <person name="Leuschner W.D."/>
            <person name="Gloeckner F.-O."/>
            <person name="Lupas A.N."/>
            <person name="Amann R."/>
            <person name="Klenk H.-P."/>
        </authorList>
    </citation>
    <scope>NUCLEOTIDE SEQUENCE [LARGE SCALE GENOMIC DNA]</scope>
    <source>
        <strain evidence="15">DSM 12343 / LSv54</strain>
    </source>
</reference>
<evidence type="ECO:0000256" key="11">
    <source>
        <dbReference type="SAM" id="Phobius"/>
    </source>
</evidence>
<dbReference type="InterPro" id="IPR004513">
    <property type="entry name" value="FtsX"/>
</dbReference>
<keyword evidence="15" id="KW-1185">Reference proteome</keyword>
<evidence type="ECO:0000259" key="12">
    <source>
        <dbReference type="Pfam" id="PF02687"/>
    </source>
</evidence>
<dbReference type="PANTHER" id="PTHR47755:SF1">
    <property type="entry name" value="CELL DIVISION PROTEIN FTSX"/>
    <property type="match status" value="1"/>
</dbReference>
<evidence type="ECO:0000256" key="6">
    <source>
        <dbReference type="ARBA" id="ARBA00022692"/>
    </source>
</evidence>
<evidence type="ECO:0000256" key="5">
    <source>
        <dbReference type="ARBA" id="ARBA00022618"/>
    </source>
</evidence>
<keyword evidence="7 11" id="KW-1133">Transmembrane helix</keyword>
<dbReference type="PANTHER" id="PTHR47755">
    <property type="entry name" value="CELL DIVISION PROTEIN FTSX"/>
    <property type="match status" value="1"/>
</dbReference>
<dbReference type="PIRSF" id="PIRSF003097">
    <property type="entry name" value="FtsX"/>
    <property type="match status" value="1"/>
</dbReference>
<dbReference type="Proteomes" id="UP000000602">
    <property type="component" value="Chromosome"/>
</dbReference>
<proteinExistence type="inferred from homology"/>
<evidence type="ECO:0000256" key="8">
    <source>
        <dbReference type="ARBA" id="ARBA00023136"/>
    </source>
</evidence>
<dbReference type="GO" id="GO:0005886">
    <property type="term" value="C:plasma membrane"/>
    <property type="evidence" value="ECO:0007669"/>
    <property type="project" value="UniProtKB-SubCell"/>
</dbReference>
<comment type="subcellular location">
    <subcellularLocation>
        <location evidence="1">Cell membrane</location>
        <topology evidence="1">Multi-pass membrane protein</topology>
    </subcellularLocation>
</comment>
<dbReference type="AlphaFoldDB" id="Q6AK43"/>
<dbReference type="Pfam" id="PF02687">
    <property type="entry name" value="FtsX"/>
    <property type="match status" value="1"/>
</dbReference>
<dbReference type="STRING" id="177439.DP2554"/>
<protein>
    <recommendedName>
        <fullName evidence="3 10">Cell division protein FtsX</fullName>
    </recommendedName>
</protein>
<gene>
    <name evidence="14" type="ordered locus">DP2554</name>
</gene>
<evidence type="ECO:0000256" key="4">
    <source>
        <dbReference type="ARBA" id="ARBA00022475"/>
    </source>
</evidence>
<accession>Q6AK43</accession>
<evidence type="ECO:0000256" key="3">
    <source>
        <dbReference type="ARBA" id="ARBA00021907"/>
    </source>
</evidence>
<dbReference type="Gene3D" id="3.30.70.3040">
    <property type="match status" value="1"/>
</dbReference>
<dbReference type="OrthoDB" id="9813411at2"/>
<evidence type="ECO:0000256" key="2">
    <source>
        <dbReference type="ARBA" id="ARBA00007379"/>
    </source>
</evidence>
<feature type="transmembrane region" description="Helical" evidence="11">
    <location>
        <begin position="269"/>
        <end position="289"/>
    </location>
</feature>
<keyword evidence="9 10" id="KW-0131">Cell cycle</keyword>
<evidence type="ECO:0000256" key="7">
    <source>
        <dbReference type="ARBA" id="ARBA00022989"/>
    </source>
</evidence>
<feature type="domain" description="FtsX extracellular" evidence="13">
    <location>
        <begin position="60"/>
        <end position="149"/>
    </location>
</feature>
<dbReference type="Pfam" id="PF18075">
    <property type="entry name" value="FtsX_ECD"/>
    <property type="match status" value="1"/>
</dbReference>
<dbReference type="GO" id="GO:0051301">
    <property type="term" value="P:cell division"/>
    <property type="evidence" value="ECO:0007669"/>
    <property type="project" value="UniProtKB-KW"/>
</dbReference>
<organism evidence="14 15">
    <name type="scientific">Desulfotalea psychrophila (strain LSv54 / DSM 12343)</name>
    <dbReference type="NCBI Taxonomy" id="177439"/>
    <lineage>
        <taxon>Bacteria</taxon>
        <taxon>Pseudomonadati</taxon>
        <taxon>Thermodesulfobacteriota</taxon>
        <taxon>Desulfobulbia</taxon>
        <taxon>Desulfobulbales</taxon>
        <taxon>Desulfocapsaceae</taxon>
        <taxon>Desulfotalea</taxon>
    </lineage>
</organism>
<keyword evidence="6 11" id="KW-0812">Transmembrane</keyword>
<evidence type="ECO:0000256" key="1">
    <source>
        <dbReference type="ARBA" id="ARBA00004651"/>
    </source>
</evidence>
<feature type="transmembrane region" description="Helical" evidence="11">
    <location>
        <begin position="226"/>
        <end position="249"/>
    </location>
</feature>
<feature type="transmembrane region" description="Helical" evidence="11">
    <location>
        <begin position="23"/>
        <end position="43"/>
    </location>
</feature>
<keyword evidence="8 10" id="KW-0472">Membrane</keyword>
<dbReference type="eggNOG" id="COG2177">
    <property type="taxonomic scope" value="Bacteria"/>
</dbReference>
<dbReference type="InterPro" id="IPR040690">
    <property type="entry name" value="FtsX_ECD"/>
</dbReference>
<evidence type="ECO:0000313" key="14">
    <source>
        <dbReference type="EMBL" id="CAG37283.1"/>
    </source>
</evidence>
<name>Q6AK43_DESPS</name>
<dbReference type="InterPro" id="IPR003838">
    <property type="entry name" value="ABC3_permease_C"/>
</dbReference>
<evidence type="ECO:0000259" key="13">
    <source>
        <dbReference type="Pfam" id="PF18075"/>
    </source>
</evidence>
<feature type="domain" description="ABC3 transporter permease C-terminal" evidence="12">
    <location>
        <begin position="177"/>
        <end position="293"/>
    </location>
</feature>
<evidence type="ECO:0000313" key="15">
    <source>
        <dbReference type="Proteomes" id="UP000000602"/>
    </source>
</evidence>
<keyword evidence="5 10" id="KW-0132">Cell division</keyword>
<dbReference type="KEGG" id="dps:DP2554"/>
<feature type="transmembrane region" description="Helical" evidence="11">
    <location>
        <begin position="169"/>
        <end position="191"/>
    </location>
</feature>
<evidence type="ECO:0000256" key="10">
    <source>
        <dbReference type="PIRNR" id="PIRNR003097"/>
    </source>
</evidence>
<dbReference type="EMBL" id="CR522870">
    <property type="protein sequence ID" value="CAG37283.1"/>
    <property type="molecule type" value="Genomic_DNA"/>
</dbReference>